<dbReference type="Pfam" id="PF01694">
    <property type="entry name" value="Rhomboid"/>
    <property type="match status" value="1"/>
</dbReference>
<keyword evidence="3 7" id="KW-0812">Transmembrane</keyword>
<evidence type="ECO:0000256" key="1">
    <source>
        <dbReference type="ARBA" id="ARBA00004141"/>
    </source>
</evidence>
<protein>
    <submittedName>
        <fullName evidence="9">Rhomboid family intramembrane serine protease</fullName>
        <ecNumber evidence="9">3.4.21.-</ecNumber>
    </submittedName>
</protein>
<dbReference type="EMBL" id="JBHTON010000007">
    <property type="protein sequence ID" value="MFD1484317.1"/>
    <property type="molecule type" value="Genomic_DNA"/>
</dbReference>
<dbReference type="RefSeq" id="WP_125750635.1">
    <property type="nucleotide sequence ID" value="NZ_JBHTON010000007.1"/>
</dbReference>
<proteinExistence type="inferred from homology"/>
<gene>
    <name evidence="9" type="ORF">ACFQ5J_03605</name>
</gene>
<dbReference type="Proteomes" id="UP001597252">
    <property type="component" value="Unassembled WGS sequence"/>
</dbReference>
<feature type="transmembrane region" description="Helical" evidence="7">
    <location>
        <begin position="175"/>
        <end position="194"/>
    </location>
</feature>
<dbReference type="SUPFAM" id="SSF144091">
    <property type="entry name" value="Rhomboid-like"/>
    <property type="match status" value="1"/>
</dbReference>
<organism evidence="9 10">
    <name type="scientific">Lacticaseibacillus baoqingensis</name>
    <dbReference type="NCBI Taxonomy" id="2486013"/>
    <lineage>
        <taxon>Bacteria</taxon>
        <taxon>Bacillati</taxon>
        <taxon>Bacillota</taxon>
        <taxon>Bacilli</taxon>
        <taxon>Lactobacillales</taxon>
        <taxon>Lactobacillaceae</taxon>
        <taxon>Lacticaseibacillus</taxon>
    </lineage>
</organism>
<dbReference type="PANTHER" id="PTHR43731:SF14">
    <property type="entry name" value="PRESENILIN-ASSOCIATED RHOMBOID-LIKE PROTEIN, MITOCHONDRIAL"/>
    <property type="match status" value="1"/>
</dbReference>
<sequence length="225" mass="24259">MHNPYWRSRLANTPIVTYVLLAITVAVFIGETLMGGSTNNLVLVAFGARWNPLIVAGQWWRFVTPAFVHIGWMHIIVNGISLYYLGAICERIFGHWRFAVIYLVSAIAGNVAGYVFAPDSLSAGASTAIFGLMGAFLMLGDSFRDNAMVRLLSQQFAMLAVINLVFNLFSSGVDITGHIGGLLGGFLVAGAVGAPQLGQMSKARQIIMAVVLVFALMALLLLGRH</sequence>
<feature type="transmembrane region" description="Helical" evidence="7">
    <location>
        <begin position="206"/>
        <end position="223"/>
    </location>
</feature>
<dbReference type="GO" id="GO:0006508">
    <property type="term" value="P:proteolysis"/>
    <property type="evidence" value="ECO:0007669"/>
    <property type="project" value="UniProtKB-KW"/>
</dbReference>
<keyword evidence="10" id="KW-1185">Reference proteome</keyword>
<dbReference type="Gene3D" id="1.20.1540.10">
    <property type="entry name" value="Rhomboid-like"/>
    <property type="match status" value="1"/>
</dbReference>
<name>A0ABW4E4L1_9LACO</name>
<keyword evidence="4 9" id="KW-0378">Hydrolase</keyword>
<feature type="transmembrane region" description="Helical" evidence="7">
    <location>
        <begin position="98"/>
        <end position="117"/>
    </location>
</feature>
<comment type="similarity">
    <text evidence="2">Belongs to the peptidase S54 family.</text>
</comment>
<evidence type="ECO:0000256" key="7">
    <source>
        <dbReference type="SAM" id="Phobius"/>
    </source>
</evidence>
<accession>A0ABW4E4L1</accession>
<comment type="subcellular location">
    <subcellularLocation>
        <location evidence="1">Membrane</location>
        <topology evidence="1">Multi-pass membrane protein</topology>
    </subcellularLocation>
</comment>
<dbReference type="InterPro" id="IPR035952">
    <property type="entry name" value="Rhomboid-like_sf"/>
</dbReference>
<feature type="transmembrane region" description="Helical" evidence="7">
    <location>
        <begin position="123"/>
        <end position="139"/>
    </location>
</feature>
<evidence type="ECO:0000256" key="5">
    <source>
        <dbReference type="ARBA" id="ARBA00022989"/>
    </source>
</evidence>
<dbReference type="InterPro" id="IPR022764">
    <property type="entry name" value="Peptidase_S54_rhomboid_dom"/>
</dbReference>
<evidence type="ECO:0000256" key="2">
    <source>
        <dbReference type="ARBA" id="ARBA00009045"/>
    </source>
</evidence>
<feature type="transmembrane region" description="Helical" evidence="7">
    <location>
        <begin position="15"/>
        <end position="34"/>
    </location>
</feature>
<comment type="caution">
    <text evidence="9">The sequence shown here is derived from an EMBL/GenBank/DDBJ whole genome shotgun (WGS) entry which is preliminary data.</text>
</comment>
<keyword evidence="9" id="KW-0645">Protease</keyword>
<evidence type="ECO:0000256" key="3">
    <source>
        <dbReference type="ARBA" id="ARBA00022692"/>
    </source>
</evidence>
<feature type="domain" description="Peptidase S54 rhomboid" evidence="8">
    <location>
        <begin position="57"/>
        <end position="190"/>
    </location>
</feature>
<dbReference type="EC" id="3.4.21.-" evidence="9"/>
<feature type="transmembrane region" description="Helical" evidence="7">
    <location>
        <begin position="66"/>
        <end position="86"/>
    </location>
</feature>
<evidence type="ECO:0000256" key="6">
    <source>
        <dbReference type="ARBA" id="ARBA00023136"/>
    </source>
</evidence>
<evidence type="ECO:0000313" key="10">
    <source>
        <dbReference type="Proteomes" id="UP001597252"/>
    </source>
</evidence>
<evidence type="ECO:0000256" key="4">
    <source>
        <dbReference type="ARBA" id="ARBA00022801"/>
    </source>
</evidence>
<keyword evidence="6 7" id="KW-0472">Membrane</keyword>
<dbReference type="PANTHER" id="PTHR43731">
    <property type="entry name" value="RHOMBOID PROTEASE"/>
    <property type="match status" value="1"/>
</dbReference>
<dbReference type="GO" id="GO:0008233">
    <property type="term" value="F:peptidase activity"/>
    <property type="evidence" value="ECO:0007669"/>
    <property type="project" value="UniProtKB-KW"/>
</dbReference>
<evidence type="ECO:0000259" key="8">
    <source>
        <dbReference type="Pfam" id="PF01694"/>
    </source>
</evidence>
<keyword evidence="5 7" id="KW-1133">Transmembrane helix</keyword>
<evidence type="ECO:0000313" key="9">
    <source>
        <dbReference type="EMBL" id="MFD1484317.1"/>
    </source>
</evidence>
<dbReference type="InterPro" id="IPR050925">
    <property type="entry name" value="Rhomboid_protease_S54"/>
</dbReference>
<reference evidence="10" key="1">
    <citation type="journal article" date="2019" name="Int. J. Syst. Evol. Microbiol.">
        <title>The Global Catalogue of Microorganisms (GCM) 10K type strain sequencing project: providing services to taxonomists for standard genome sequencing and annotation.</title>
        <authorList>
            <consortium name="The Broad Institute Genomics Platform"/>
            <consortium name="The Broad Institute Genome Sequencing Center for Infectious Disease"/>
            <person name="Wu L."/>
            <person name="Ma J."/>
        </authorList>
    </citation>
    <scope>NUCLEOTIDE SEQUENCE [LARGE SCALE GENOMIC DNA]</scope>
    <source>
        <strain evidence="10">CCM 8903</strain>
    </source>
</reference>